<dbReference type="EMBL" id="BJTG01000002">
    <property type="protein sequence ID" value="GEJ56266.1"/>
    <property type="molecule type" value="Genomic_DNA"/>
</dbReference>
<proteinExistence type="predicted"/>
<dbReference type="SUPFAM" id="SSF82919">
    <property type="entry name" value="Zn-finger domain of Sec23/24"/>
    <property type="match status" value="1"/>
</dbReference>
<dbReference type="GO" id="GO:0008270">
    <property type="term" value="F:zinc ion binding"/>
    <property type="evidence" value="ECO:0007669"/>
    <property type="project" value="InterPro"/>
</dbReference>
<dbReference type="AlphaFoldDB" id="A0A7I9VIN1"/>
<dbReference type="GO" id="GO:0006886">
    <property type="term" value="P:intracellular protein transport"/>
    <property type="evidence" value="ECO:0007669"/>
    <property type="project" value="InterPro"/>
</dbReference>
<feature type="region of interest" description="Disordered" evidence="1">
    <location>
        <begin position="107"/>
        <end position="129"/>
    </location>
</feature>
<name>A0A7I9VIN1_9BACT</name>
<sequence>MRSGGEISLDVMPHDVECTHCRVLMTTWSAAGSPVRYWQCPFCNRTHSSLYSEVFRAGAGARRVEAAPPSGAAGPPQASADEIAWARLKARAARWFARLEQEQLPAAVRPPSAAAPAPRLATAAARRVR</sequence>
<evidence type="ECO:0000256" key="1">
    <source>
        <dbReference type="SAM" id="MobiDB-lite"/>
    </source>
</evidence>
<evidence type="ECO:0000313" key="2">
    <source>
        <dbReference type="EMBL" id="GEJ56266.1"/>
    </source>
</evidence>
<dbReference type="GO" id="GO:0030127">
    <property type="term" value="C:COPII vesicle coat"/>
    <property type="evidence" value="ECO:0007669"/>
    <property type="project" value="InterPro"/>
</dbReference>
<evidence type="ECO:0000313" key="3">
    <source>
        <dbReference type="Proteomes" id="UP000503640"/>
    </source>
</evidence>
<comment type="caution">
    <text evidence="2">The sequence shown here is derived from an EMBL/GenBank/DDBJ whole genome shotgun (WGS) entry which is preliminary data.</text>
</comment>
<protein>
    <submittedName>
        <fullName evidence="2">Uncharacterized protein</fullName>
    </submittedName>
</protein>
<dbReference type="GO" id="GO:0006888">
    <property type="term" value="P:endoplasmic reticulum to Golgi vesicle-mediated transport"/>
    <property type="evidence" value="ECO:0007669"/>
    <property type="project" value="InterPro"/>
</dbReference>
<organism evidence="2 3">
    <name type="scientific">Anaeromyxobacter diazotrophicus</name>
    <dbReference type="NCBI Taxonomy" id="2590199"/>
    <lineage>
        <taxon>Bacteria</taxon>
        <taxon>Pseudomonadati</taxon>
        <taxon>Myxococcota</taxon>
        <taxon>Myxococcia</taxon>
        <taxon>Myxococcales</taxon>
        <taxon>Cystobacterineae</taxon>
        <taxon>Anaeromyxobacteraceae</taxon>
        <taxon>Anaeromyxobacter</taxon>
    </lineage>
</organism>
<dbReference type="Proteomes" id="UP000503640">
    <property type="component" value="Unassembled WGS sequence"/>
</dbReference>
<gene>
    <name evidence="2" type="ORF">AMYX_10070</name>
</gene>
<accession>A0A7I9VIN1</accession>
<reference evidence="3" key="1">
    <citation type="journal article" date="2020" name="Appl. Environ. Microbiol.">
        <title>Diazotrophic Anaeromyxobacter Isolates from Soils.</title>
        <authorList>
            <person name="Masuda Y."/>
            <person name="Yamanaka H."/>
            <person name="Xu Z.X."/>
            <person name="Shiratori Y."/>
            <person name="Aono T."/>
            <person name="Amachi S."/>
            <person name="Senoo K."/>
            <person name="Itoh H."/>
        </authorList>
    </citation>
    <scope>NUCLEOTIDE SEQUENCE [LARGE SCALE GENOMIC DNA]</scope>
    <source>
        <strain evidence="3">R267</strain>
    </source>
</reference>
<keyword evidence="3" id="KW-1185">Reference proteome</keyword>
<dbReference type="InterPro" id="IPR036174">
    <property type="entry name" value="Znf_Sec23_Sec24_sf"/>
</dbReference>